<keyword evidence="2" id="KW-1185">Reference proteome</keyword>
<gene>
    <name evidence="1" type="ORF">BKK80_10700</name>
</gene>
<evidence type="ECO:0000313" key="1">
    <source>
        <dbReference type="EMBL" id="AOZ06251.1"/>
    </source>
</evidence>
<name>A0ABN4TIU8_9BURK</name>
<organism evidence="1 2">
    <name type="scientific">Cupriavidus malaysiensis</name>
    <dbReference type="NCBI Taxonomy" id="367825"/>
    <lineage>
        <taxon>Bacteria</taxon>
        <taxon>Pseudomonadati</taxon>
        <taxon>Pseudomonadota</taxon>
        <taxon>Betaproteobacteria</taxon>
        <taxon>Burkholderiales</taxon>
        <taxon>Burkholderiaceae</taxon>
        <taxon>Cupriavidus</taxon>
    </lineage>
</organism>
<reference evidence="1 2" key="1">
    <citation type="submission" date="2016-10" db="EMBL/GenBank/DDBJ databases">
        <title>Complete genome sequences of three Cupriavidus strains isolated from various Malaysian environments.</title>
        <authorList>
            <person name="Abdullah A.A.-A."/>
            <person name="Shafie N.A.H."/>
            <person name="Lau N.S."/>
        </authorList>
    </citation>
    <scope>NUCLEOTIDE SEQUENCE [LARGE SCALE GENOMIC DNA]</scope>
    <source>
        <strain evidence="1 2">USMAA1020</strain>
    </source>
</reference>
<protein>
    <recommendedName>
        <fullName evidence="3">LicD family protein</fullName>
    </recommendedName>
</protein>
<accession>A0ABN4TIU8</accession>
<evidence type="ECO:0008006" key="3">
    <source>
        <dbReference type="Google" id="ProtNLM"/>
    </source>
</evidence>
<evidence type="ECO:0000313" key="2">
    <source>
        <dbReference type="Proteomes" id="UP000177515"/>
    </source>
</evidence>
<sequence>MAATPDSAAPAGTDPGAARFATLSARLRQSGPIAPDDIRLWCQLGLELGHAAEVRHACESLLAAPAVHPALRPYWLHFLGTALLHQQQIEAGAQAQRLALDALCVAPLVYNPPPAARRLEDPRVEGVLWEALAQLAAGGVHAFAHAGTLLGLVREGRLLPFDKDLDLGLPVQELPAARAILLRHGWQPVPQRFAIDNLASYAHPRLEVVLDLCGLCDAPDGNGLLGGFWTAGGSPPARQRVTRFPGPLHLVPHKGPAGPVWRLSHAESWLAAFYGKDWRTPDPDFDTIIGAHNLLGFSALTQWYAYARITGAWLNGYWEKALRLTRLVLERHTPEDGLLLHIAGHLRTALAALPARA</sequence>
<dbReference type="RefSeq" id="WP_071069356.1">
    <property type="nucleotide sequence ID" value="NZ_CP017754.1"/>
</dbReference>
<dbReference type="Proteomes" id="UP000177515">
    <property type="component" value="Chromosome 1"/>
</dbReference>
<dbReference type="EMBL" id="CP017754">
    <property type="protein sequence ID" value="AOZ06251.1"/>
    <property type="molecule type" value="Genomic_DNA"/>
</dbReference>
<proteinExistence type="predicted"/>